<keyword evidence="2 4" id="KW-0547">Nucleotide-binding</keyword>
<evidence type="ECO:0000256" key="6">
    <source>
        <dbReference type="RuleBase" id="RU000631"/>
    </source>
</evidence>
<dbReference type="InterPro" id="IPR024757">
    <property type="entry name" value="FtsZ_C"/>
</dbReference>
<comment type="caution">
    <text evidence="9">The sequence shown here is derived from an EMBL/GenBank/DDBJ whole genome shotgun (WGS) entry which is preliminary data.</text>
</comment>
<accession>A0ABN7KA48</accession>
<dbReference type="RefSeq" id="WP_229932452.1">
    <property type="nucleotide sequence ID" value="NZ_CAJHOF010000004.1"/>
</dbReference>
<feature type="binding site" evidence="4">
    <location>
        <begin position="112"/>
        <end position="114"/>
    </location>
    <ligand>
        <name>GTP</name>
        <dbReference type="ChEBI" id="CHEBI:37565"/>
    </ligand>
</feature>
<dbReference type="InterPro" id="IPR045061">
    <property type="entry name" value="FtsZ/CetZ"/>
</dbReference>
<dbReference type="InterPro" id="IPR037103">
    <property type="entry name" value="Tubulin/FtsZ-like_C"/>
</dbReference>
<keyword evidence="3 4" id="KW-0342">GTP-binding</keyword>
<keyword evidence="4 6" id="KW-0132">Cell division</keyword>
<keyword evidence="4 6" id="KW-0717">Septation</keyword>
<comment type="function">
    <text evidence="4 6">Essential cell division protein that forms a contractile ring structure (Z ring) at the future cell division site. The regulation of the ring assembly controls the timing and the location of cell division. One of the functions of the FtsZ ring is to recruit other cell division proteins to the septum to produce a new cell wall between the dividing cells. Binds GTP and shows GTPase activity.</text>
</comment>
<dbReference type="InterPro" id="IPR020805">
    <property type="entry name" value="Cell_div_FtsZ_CS"/>
</dbReference>
<comment type="subunit">
    <text evidence="4">Homodimer. Polymerizes to form a dynamic ring structure in a strictly GTP-dependent manner. Interacts directly with several other division proteins.</text>
</comment>
<evidence type="ECO:0000256" key="5">
    <source>
        <dbReference type="NCBIfam" id="TIGR00065"/>
    </source>
</evidence>
<comment type="subcellular location">
    <subcellularLocation>
        <location evidence="4">Cytoplasm</location>
    </subcellularLocation>
    <text evidence="4">Assembles at midcell at the inner surface of the cytoplasmic membrane.</text>
</comment>
<dbReference type="Pfam" id="PF00091">
    <property type="entry name" value="Tubulin"/>
    <property type="match status" value="1"/>
</dbReference>
<evidence type="ECO:0000313" key="9">
    <source>
        <dbReference type="EMBL" id="CAD7287755.1"/>
    </source>
</evidence>
<dbReference type="Gene3D" id="3.30.1330.20">
    <property type="entry name" value="Tubulin/FtsZ, C-terminal domain"/>
    <property type="match status" value="1"/>
</dbReference>
<keyword evidence="4" id="KW-0963">Cytoplasm</keyword>
<feature type="binding site" evidence="4">
    <location>
        <position position="191"/>
    </location>
    <ligand>
        <name>GTP</name>
        <dbReference type="ChEBI" id="CHEBI:37565"/>
    </ligand>
</feature>
<dbReference type="InterPro" id="IPR003008">
    <property type="entry name" value="Tubulin_FtsZ_GTPase"/>
</dbReference>
<sequence length="372" mass="39908">MSGFKVEENESVYGTKIKAIGVGGGGGNMINRLITEYAKLDIDLITANTDAQALNNSKAYTKIRLGEKLTRGLGAGMKPEVGRDAADESYSEIKDSLESTDIVFVAAGLGGGTGTGAAPVVARAAKESGALAVAVVTTPFGFEGKKRMKLALEGLEELRKECDSIVVVPNERLRAIMDRRASIDECYRAVDSVLARAVGGISTMILGKGYINIDFADVRTVMSHRGMAILGVGEASGENAAVEAVHEAIQSPLLGDVNIDGAKGVLIYFRHHPTTPLADIEDAAMIIRDLAHEDADIIFGHNPDDSIDEDMVEAMIVATGFDMQKEMKADDLKQEETRASNAHLNLRLRVSGDDTYSDEQLEIPAYLRHQLD</sequence>
<dbReference type="CDD" id="cd02201">
    <property type="entry name" value="FtsZ_type1"/>
    <property type="match status" value="1"/>
</dbReference>
<name>A0ABN7KA48_9BACT</name>
<dbReference type="InterPro" id="IPR036525">
    <property type="entry name" value="Tubulin/FtsZ_GTPase_sf"/>
</dbReference>
<organism evidence="9 10">
    <name type="scientific">Campylobacter majalis</name>
    <dbReference type="NCBI Taxonomy" id="2790656"/>
    <lineage>
        <taxon>Bacteria</taxon>
        <taxon>Pseudomonadati</taxon>
        <taxon>Campylobacterota</taxon>
        <taxon>Epsilonproteobacteria</taxon>
        <taxon>Campylobacterales</taxon>
        <taxon>Campylobacteraceae</taxon>
        <taxon>Campylobacter</taxon>
    </lineage>
</organism>
<feature type="binding site" evidence="4">
    <location>
        <position position="143"/>
    </location>
    <ligand>
        <name>GTP</name>
        <dbReference type="ChEBI" id="CHEBI:37565"/>
    </ligand>
</feature>
<dbReference type="InterPro" id="IPR008280">
    <property type="entry name" value="Tub_FtsZ_C"/>
</dbReference>
<dbReference type="InterPro" id="IPR018316">
    <property type="entry name" value="Tubulin/FtsZ_2-layer-sand-dom"/>
</dbReference>
<dbReference type="Gene3D" id="3.40.50.1440">
    <property type="entry name" value="Tubulin/FtsZ, GTPase domain"/>
    <property type="match status" value="1"/>
</dbReference>
<dbReference type="Proteomes" id="UP000789803">
    <property type="component" value="Unassembled WGS sequence"/>
</dbReference>
<feature type="binding site" evidence="4">
    <location>
        <position position="147"/>
    </location>
    <ligand>
        <name>GTP</name>
        <dbReference type="ChEBI" id="CHEBI:37565"/>
    </ligand>
</feature>
<dbReference type="GO" id="GO:0051301">
    <property type="term" value="P:cell division"/>
    <property type="evidence" value="ECO:0007669"/>
    <property type="project" value="UniProtKB-KW"/>
</dbReference>
<protein>
    <recommendedName>
        <fullName evidence="4 5">Cell division protein FtsZ</fullName>
    </recommendedName>
</protein>
<reference evidence="9 10" key="1">
    <citation type="submission" date="2020-11" db="EMBL/GenBank/DDBJ databases">
        <authorList>
            <person name="Peeters C."/>
        </authorList>
    </citation>
    <scope>NUCLEOTIDE SEQUENCE [LARGE SCALE GENOMIC DNA]</scope>
    <source>
        <strain evidence="9 10">LMG 7974</strain>
    </source>
</reference>
<dbReference type="SUPFAM" id="SSF52490">
    <property type="entry name" value="Tubulin nucleotide-binding domain-like"/>
    <property type="match status" value="1"/>
</dbReference>
<dbReference type="NCBIfam" id="TIGR00065">
    <property type="entry name" value="ftsZ"/>
    <property type="match status" value="1"/>
</dbReference>
<evidence type="ECO:0000256" key="3">
    <source>
        <dbReference type="ARBA" id="ARBA00023134"/>
    </source>
</evidence>
<dbReference type="SMART" id="SM00864">
    <property type="entry name" value="Tubulin"/>
    <property type="match status" value="1"/>
</dbReference>
<dbReference type="SMART" id="SM00865">
    <property type="entry name" value="Tubulin_C"/>
    <property type="match status" value="1"/>
</dbReference>
<evidence type="ECO:0000256" key="2">
    <source>
        <dbReference type="ARBA" id="ARBA00022741"/>
    </source>
</evidence>
<evidence type="ECO:0000256" key="1">
    <source>
        <dbReference type="ARBA" id="ARBA00009690"/>
    </source>
</evidence>
<feature type="binding site" evidence="4">
    <location>
        <begin position="24"/>
        <end position="28"/>
    </location>
    <ligand>
        <name>GTP</name>
        <dbReference type="ChEBI" id="CHEBI:37565"/>
    </ligand>
</feature>
<proteinExistence type="inferred from homology"/>
<dbReference type="PANTHER" id="PTHR30314">
    <property type="entry name" value="CELL DIVISION PROTEIN FTSZ-RELATED"/>
    <property type="match status" value="1"/>
</dbReference>
<evidence type="ECO:0000313" key="10">
    <source>
        <dbReference type="Proteomes" id="UP000789803"/>
    </source>
</evidence>
<evidence type="ECO:0000259" key="8">
    <source>
        <dbReference type="SMART" id="SM00865"/>
    </source>
</evidence>
<dbReference type="SUPFAM" id="SSF55307">
    <property type="entry name" value="Tubulin C-terminal domain-like"/>
    <property type="match status" value="1"/>
</dbReference>
<dbReference type="PANTHER" id="PTHR30314:SF3">
    <property type="entry name" value="MITOCHONDRIAL DIVISION PROTEIN FSZA"/>
    <property type="match status" value="1"/>
</dbReference>
<feature type="domain" description="Tubulin/FtsZ 2-layer sandwich" evidence="8">
    <location>
        <begin position="211"/>
        <end position="330"/>
    </location>
</feature>
<keyword evidence="4 6" id="KW-0131">Cell cycle</keyword>
<keyword evidence="10" id="KW-1185">Reference proteome</keyword>
<comment type="similarity">
    <text evidence="1 4 6">Belongs to the FtsZ family.</text>
</comment>
<dbReference type="PRINTS" id="PR00423">
    <property type="entry name" value="CELLDVISFTSZ"/>
</dbReference>
<gene>
    <name evidence="4 9" type="primary">ftsZ</name>
    <name evidence="9" type="ORF">LMG7974_00636</name>
</gene>
<dbReference type="Pfam" id="PF12327">
    <property type="entry name" value="FtsZ_C"/>
    <property type="match status" value="1"/>
</dbReference>
<evidence type="ECO:0000256" key="4">
    <source>
        <dbReference type="HAMAP-Rule" id="MF_00909"/>
    </source>
</evidence>
<evidence type="ECO:0000259" key="7">
    <source>
        <dbReference type="SMART" id="SM00864"/>
    </source>
</evidence>
<dbReference type="InterPro" id="IPR000158">
    <property type="entry name" value="Cell_div_FtsZ"/>
</dbReference>
<feature type="domain" description="Tubulin/FtsZ GTPase" evidence="7">
    <location>
        <begin position="16"/>
        <end position="209"/>
    </location>
</feature>
<dbReference type="EMBL" id="CAJHOF010000004">
    <property type="protein sequence ID" value="CAD7287755.1"/>
    <property type="molecule type" value="Genomic_DNA"/>
</dbReference>
<dbReference type="HAMAP" id="MF_00909">
    <property type="entry name" value="FtsZ"/>
    <property type="match status" value="1"/>
</dbReference>
<dbReference type="PROSITE" id="PS01135">
    <property type="entry name" value="FTSZ_2"/>
    <property type="match status" value="1"/>
</dbReference>